<protein>
    <submittedName>
        <fullName evidence="3">Transposase associated domain-containing protein</fullName>
    </submittedName>
</protein>
<dbReference type="AlphaFoldDB" id="A0ABD1WNN9"/>
<evidence type="ECO:0000259" key="2">
    <source>
        <dbReference type="Pfam" id="PF13963"/>
    </source>
</evidence>
<dbReference type="EMBL" id="JBFOLJ010000002">
    <property type="protein sequence ID" value="KAL2551309.1"/>
    <property type="molecule type" value="Genomic_DNA"/>
</dbReference>
<gene>
    <name evidence="3" type="ORF">Fot_04928</name>
</gene>
<sequence length="263" mass="29604">MDKSWVHMHPCTKKFDDGLKAFIEQAFAHGFVCASKVKCPCIDCKNMNDVNKEILYEHLICRRMMSNYKVWHLYGEKFETTPTPETTIDNIDGECSECSDGGDRNYIIDMLRDRFERPVVDEDTDGVAEETDGVSSDGAAIQFNKLVEESKDQMKEVTDKASDEGSSMYSIGHDDICTQVMGPDSRGRKRCFGKATFLGELGELSNTTSNRDNAEVRSLKGNVVDVEEELKSIKEELKNTHQQCSDLKSTTNALQKSLKGYYG</sequence>
<comment type="caution">
    <text evidence="3">The sequence shown here is derived from an EMBL/GenBank/DDBJ whole genome shotgun (WGS) entry which is preliminary data.</text>
</comment>
<evidence type="ECO:0000313" key="4">
    <source>
        <dbReference type="Proteomes" id="UP001604277"/>
    </source>
</evidence>
<dbReference type="Pfam" id="PF13963">
    <property type="entry name" value="Transpos_assoc"/>
    <property type="match status" value="1"/>
</dbReference>
<evidence type="ECO:0000313" key="3">
    <source>
        <dbReference type="EMBL" id="KAL2551309.1"/>
    </source>
</evidence>
<feature type="domain" description="Transposase-associated" evidence="2">
    <location>
        <begin position="3"/>
        <end position="76"/>
    </location>
</feature>
<evidence type="ECO:0000256" key="1">
    <source>
        <dbReference type="SAM" id="Coils"/>
    </source>
</evidence>
<keyword evidence="4" id="KW-1185">Reference proteome</keyword>
<dbReference type="Proteomes" id="UP001604277">
    <property type="component" value="Unassembled WGS sequence"/>
</dbReference>
<proteinExistence type="predicted"/>
<feature type="coiled-coil region" evidence="1">
    <location>
        <begin position="216"/>
        <end position="250"/>
    </location>
</feature>
<accession>A0ABD1WNN9</accession>
<dbReference type="InterPro" id="IPR029480">
    <property type="entry name" value="Transpos_assoc"/>
</dbReference>
<reference evidence="4" key="1">
    <citation type="submission" date="2024-07" db="EMBL/GenBank/DDBJ databases">
        <title>Two chromosome-level genome assemblies of Korean endemic species Abeliophyllum distichum and Forsythia ovata (Oleaceae).</title>
        <authorList>
            <person name="Jang H."/>
        </authorList>
    </citation>
    <scope>NUCLEOTIDE SEQUENCE [LARGE SCALE GENOMIC DNA]</scope>
</reference>
<name>A0ABD1WNN9_9LAMI</name>
<keyword evidence="1" id="KW-0175">Coiled coil</keyword>
<organism evidence="3 4">
    <name type="scientific">Forsythia ovata</name>
    <dbReference type="NCBI Taxonomy" id="205694"/>
    <lineage>
        <taxon>Eukaryota</taxon>
        <taxon>Viridiplantae</taxon>
        <taxon>Streptophyta</taxon>
        <taxon>Embryophyta</taxon>
        <taxon>Tracheophyta</taxon>
        <taxon>Spermatophyta</taxon>
        <taxon>Magnoliopsida</taxon>
        <taxon>eudicotyledons</taxon>
        <taxon>Gunneridae</taxon>
        <taxon>Pentapetalae</taxon>
        <taxon>asterids</taxon>
        <taxon>lamiids</taxon>
        <taxon>Lamiales</taxon>
        <taxon>Oleaceae</taxon>
        <taxon>Forsythieae</taxon>
        <taxon>Forsythia</taxon>
    </lineage>
</organism>